<evidence type="ECO:0000313" key="1">
    <source>
        <dbReference type="EMBL" id="KAK1722425.1"/>
    </source>
</evidence>
<comment type="caution">
    <text evidence="1">The sequence shown here is derived from an EMBL/GenBank/DDBJ whole genome shotgun (WGS) entry which is preliminary data.</text>
</comment>
<proteinExistence type="predicted"/>
<organism evidence="1 2">
    <name type="scientific">Glomerella acutata</name>
    <name type="common">Colletotrichum acutatum</name>
    <dbReference type="NCBI Taxonomy" id="27357"/>
    <lineage>
        <taxon>Eukaryota</taxon>
        <taxon>Fungi</taxon>
        <taxon>Dikarya</taxon>
        <taxon>Ascomycota</taxon>
        <taxon>Pezizomycotina</taxon>
        <taxon>Sordariomycetes</taxon>
        <taxon>Hypocreomycetidae</taxon>
        <taxon>Glomerellales</taxon>
        <taxon>Glomerellaceae</taxon>
        <taxon>Colletotrichum</taxon>
        <taxon>Colletotrichum acutatum species complex</taxon>
    </lineage>
</organism>
<accession>A0AAD8UL13</accession>
<evidence type="ECO:0000313" key="2">
    <source>
        <dbReference type="Proteomes" id="UP001244207"/>
    </source>
</evidence>
<dbReference type="EMBL" id="JAHMHS010000079">
    <property type="protein sequence ID" value="KAK1722425.1"/>
    <property type="molecule type" value="Genomic_DNA"/>
</dbReference>
<protein>
    <submittedName>
        <fullName evidence="1">Uncharacterized protein</fullName>
    </submittedName>
</protein>
<dbReference type="RefSeq" id="XP_060362480.1">
    <property type="nucleotide sequence ID" value="XM_060502970.1"/>
</dbReference>
<dbReference type="Proteomes" id="UP001244207">
    <property type="component" value="Unassembled WGS sequence"/>
</dbReference>
<sequence>MVSYQIIQHPEAADDAATDVGRSLLHRAPDVLVHKQAGRVSDPSNPGRLKTSTASLVSSAVARVRCGTVGTVLQPHAALHCIPTHTTRYLTRLKVLCEKVGIHVSFRCLRMSHQCLPIQAVHRPAQPFFHSSITRLEACLGLFMSLAACQPHPSPPHLSPLRNGPLIHDGDEAFPSRQQTRERSLLVIKPRCRRDEFPHSSV</sequence>
<gene>
    <name evidence="1" type="ORF">BDZ83DRAFT_418887</name>
</gene>
<dbReference type="GeneID" id="85386869"/>
<keyword evidence="2" id="KW-1185">Reference proteome</keyword>
<name>A0AAD8UL13_GLOAC</name>
<reference evidence="1" key="1">
    <citation type="submission" date="2021-12" db="EMBL/GenBank/DDBJ databases">
        <title>Comparative genomics, transcriptomics and evolutionary studies reveal genomic signatures of adaptation to plant cell wall in hemibiotrophic fungi.</title>
        <authorList>
            <consortium name="DOE Joint Genome Institute"/>
            <person name="Baroncelli R."/>
            <person name="Diaz J.F."/>
            <person name="Benocci T."/>
            <person name="Peng M."/>
            <person name="Battaglia E."/>
            <person name="Haridas S."/>
            <person name="Andreopoulos W."/>
            <person name="Labutti K."/>
            <person name="Pangilinan J."/>
            <person name="Floch G.L."/>
            <person name="Makela M.R."/>
            <person name="Henrissat B."/>
            <person name="Grigoriev I.V."/>
            <person name="Crouch J.A."/>
            <person name="De Vries R.P."/>
            <person name="Sukno S.A."/>
            <person name="Thon M.R."/>
        </authorList>
    </citation>
    <scope>NUCLEOTIDE SEQUENCE</scope>
    <source>
        <strain evidence="1">CBS 112980</strain>
    </source>
</reference>
<dbReference type="AlphaFoldDB" id="A0AAD8UL13"/>